<dbReference type="AlphaFoldDB" id="A0AA38T3D4"/>
<dbReference type="InterPro" id="IPR041577">
    <property type="entry name" value="RT_RNaseH_2"/>
</dbReference>
<dbReference type="Pfam" id="PF08284">
    <property type="entry name" value="RVP_2"/>
    <property type="match status" value="1"/>
</dbReference>
<dbReference type="InterPro" id="IPR012337">
    <property type="entry name" value="RNaseH-like_sf"/>
</dbReference>
<dbReference type="Pfam" id="PF24626">
    <property type="entry name" value="SH3_Tf2-1"/>
    <property type="match status" value="1"/>
</dbReference>
<evidence type="ECO:0000256" key="8">
    <source>
        <dbReference type="ARBA" id="ARBA00022908"/>
    </source>
</evidence>
<evidence type="ECO:0000256" key="10">
    <source>
        <dbReference type="ARBA" id="ARBA00023268"/>
    </source>
</evidence>
<dbReference type="InterPro" id="IPR043128">
    <property type="entry name" value="Rev_trsase/Diguanyl_cyclase"/>
</dbReference>
<gene>
    <name evidence="13" type="ORF">OSB04_019249</name>
</gene>
<evidence type="ECO:0000256" key="1">
    <source>
        <dbReference type="ARBA" id="ARBA00022679"/>
    </source>
</evidence>
<evidence type="ECO:0000256" key="9">
    <source>
        <dbReference type="ARBA" id="ARBA00022918"/>
    </source>
</evidence>
<dbReference type="GO" id="GO:0015074">
    <property type="term" value="P:DNA integration"/>
    <property type="evidence" value="ECO:0007669"/>
    <property type="project" value="UniProtKB-KW"/>
</dbReference>
<comment type="caution">
    <text evidence="13">The sequence shown here is derived from an EMBL/GenBank/DDBJ whole genome shotgun (WGS) entry which is preliminary data.</text>
</comment>
<proteinExistence type="predicted"/>
<dbReference type="InterPro" id="IPR056924">
    <property type="entry name" value="SH3_Tf2-1"/>
</dbReference>
<evidence type="ECO:0000256" key="4">
    <source>
        <dbReference type="ARBA" id="ARBA00022759"/>
    </source>
</evidence>
<accession>A0AA38T3D4</accession>
<dbReference type="InterPro" id="IPR001584">
    <property type="entry name" value="Integrase_cat-core"/>
</dbReference>
<dbReference type="PANTHER" id="PTHR37984:SF5">
    <property type="entry name" value="PROTEIN NYNRIN-LIKE"/>
    <property type="match status" value="1"/>
</dbReference>
<feature type="domain" description="Integrase catalytic" evidence="12">
    <location>
        <begin position="888"/>
        <end position="1008"/>
    </location>
</feature>
<feature type="region of interest" description="Disordered" evidence="11">
    <location>
        <begin position="25"/>
        <end position="84"/>
    </location>
</feature>
<evidence type="ECO:0000259" key="12">
    <source>
        <dbReference type="PROSITE" id="PS50994"/>
    </source>
</evidence>
<keyword evidence="14" id="KW-1185">Reference proteome</keyword>
<keyword evidence="1" id="KW-0808">Transferase</keyword>
<keyword evidence="9" id="KW-0695">RNA-directed DNA polymerase</keyword>
<keyword evidence="5" id="KW-0378">Hydrolase</keyword>
<evidence type="ECO:0000256" key="7">
    <source>
        <dbReference type="ARBA" id="ARBA00022884"/>
    </source>
</evidence>
<dbReference type="Pfam" id="PF17919">
    <property type="entry name" value="RT_RNaseH_2"/>
    <property type="match status" value="1"/>
</dbReference>
<dbReference type="SUPFAM" id="SSF56672">
    <property type="entry name" value="DNA/RNA polymerases"/>
    <property type="match status" value="1"/>
</dbReference>
<dbReference type="InterPro" id="IPR050951">
    <property type="entry name" value="Retrovirus_Pol_polyprotein"/>
</dbReference>
<name>A0AA38T3D4_9ASTR</name>
<keyword evidence="8" id="KW-0229">DNA integration</keyword>
<dbReference type="GO" id="GO:0003723">
    <property type="term" value="F:RNA binding"/>
    <property type="evidence" value="ECO:0007669"/>
    <property type="project" value="UniProtKB-KW"/>
</dbReference>
<dbReference type="FunFam" id="3.30.70.270:FF:000020">
    <property type="entry name" value="Transposon Tf2-6 polyprotein-like Protein"/>
    <property type="match status" value="1"/>
</dbReference>
<dbReference type="Gene3D" id="3.30.70.270">
    <property type="match status" value="2"/>
</dbReference>
<keyword evidence="6" id="KW-0460">Magnesium</keyword>
<keyword evidence="3" id="KW-0540">Nuclease</keyword>
<evidence type="ECO:0000256" key="6">
    <source>
        <dbReference type="ARBA" id="ARBA00022842"/>
    </source>
</evidence>
<dbReference type="InterPro" id="IPR000477">
    <property type="entry name" value="RT_dom"/>
</dbReference>
<sequence length="1270" mass="143769">MCREAVEEPEVLVVQLRTIAAIRARGGRRGGGRGTGQRGRPPKAAIVAGTGPQKRTRADQRARIEERPVNPESSQQESSASQPTPFTVLRNILEQQDKSNSWEEREDSGVHSPPTTVVGGQSQVTLLEAMVSPRPTRKCNYKAYAACKPPIYKGERDPLLAMRWIEEMEMVFKTCRCAAKDKVVYARSMPKADALNWWNMETGGRAAETLRAMTWDGFVAKFKMQFCLMAAMKRTEEEFLRLDQVAINAAEMIEREKDRQMEEHGGERKRWDGPVYDLGRENFVGLSLVEVRTWEADCAGSAIEFIRGSAEPDLTDCPQLKNGGSPVIGGRATEAKDDRKVAPAQARGRAFRMTAEEAEEAPYVVTGTFLINSLRAKVLFDTGADYSYATPELLKLLCVKLEPLDHPYEIETADRRVWVREITKGCTIELDGCLVPVALSPMPMEGLDVVLGIDGLIRNKVKIDYSLPQEREIEFRIDLVPGAAPIAKAPYRLTPSEMKELMVQLQELLDKGFIRPSTLPGEHQVCKPYLNKFVIVFIDDILIYSKIVEEHGEHLWRVLDLLKREQLYAKFSKREFWLREVQFLGHVVTQEGIKVDPAKIEAIQNWESVKSPTEVRSFLGLAGYYRKFIKHFSPIATPLTTLTKKNVKFEWTPTCEYMFNNLKEKLTCAPILTLPNGTDGFIVYCDASKLGLGCVLMQEGKCWSNFGFGPGLTKTRFATVLVLPELSRARFWTGFDTGFGAVSDPGFGFSPGSTRVADRFPGPRSEARRQCVELLSDYDCEILYHPGKANVRKGSERAPDVVALRISVVPDGGNFEEAMKEQNLKSERMVGTLKTLGTNTEELRCFGNRIWVPKLGDLRKKVLEDAHKSRYVTCLQVKIKHQRLYGKLQQLPIPEWNWEHITMDFVTKLPRTPRGYDTIWVVVDRLSKSALFLPMKETHSMGRLARLYVAEVVRLHGIPLSIVSDRDARFISTFWQGTWDAGQLKHRVSPQTDGQSKRTIQTLENMLRACALDFGGSSIEAAPNEILYGRKCMTPLCWNEVREKQLAELEIVQVTTNKIQQVMERLKVARDRQKSYTDKRRKDIEFQVGDYVMLKIIERIGAVAYRLELPDELRGVHHTFHVSNLRKCLVEPDAAIPLQEIRVDPKLNFVEEPIAVVDQKIRKLRNKEICLVKIQWKFHKGQECTWEMELGGKAIEDNGAADGIGARKVTPSRWHWSNAKNRDKTTSMMLATTKLLPKLLRLLVRKSGAAARYGTTQTEMGSRSGCRGRL</sequence>
<evidence type="ECO:0000256" key="2">
    <source>
        <dbReference type="ARBA" id="ARBA00022695"/>
    </source>
</evidence>
<feature type="region of interest" description="Disordered" evidence="11">
    <location>
        <begin position="97"/>
        <end position="118"/>
    </location>
</feature>
<feature type="compositionally biased region" description="Basic and acidic residues" evidence="11">
    <location>
        <begin position="56"/>
        <end position="69"/>
    </location>
</feature>
<dbReference type="InterPro" id="IPR036397">
    <property type="entry name" value="RNaseH_sf"/>
</dbReference>
<keyword evidence="10" id="KW-0511">Multifunctional enzyme</keyword>
<dbReference type="SUPFAM" id="SSF53098">
    <property type="entry name" value="Ribonuclease H-like"/>
    <property type="match status" value="1"/>
</dbReference>
<keyword evidence="4" id="KW-0255">Endonuclease</keyword>
<dbReference type="PANTHER" id="PTHR37984">
    <property type="entry name" value="PROTEIN CBG26694"/>
    <property type="match status" value="1"/>
</dbReference>
<dbReference type="Pfam" id="PF00078">
    <property type="entry name" value="RVT_1"/>
    <property type="match status" value="1"/>
</dbReference>
<dbReference type="InterPro" id="IPR043502">
    <property type="entry name" value="DNA/RNA_pol_sf"/>
</dbReference>
<dbReference type="PROSITE" id="PS50994">
    <property type="entry name" value="INTEGRASE"/>
    <property type="match status" value="1"/>
</dbReference>
<keyword evidence="7" id="KW-0694">RNA-binding</keyword>
<feature type="compositionally biased region" description="Low complexity" evidence="11">
    <location>
        <begin position="72"/>
        <end position="82"/>
    </location>
</feature>
<evidence type="ECO:0000313" key="13">
    <source>
        <dbReference type="EMBL" id="KAJ9546706.1"/>
    </source>
</evidence>
<feature type="compositionally biased region" description="Basic and acidic residues" evidence="11">
    <location>
        <begin position="97"/>
        <end position="109"/>
    </location>
</feature>
<evidence type="ECO:0000256" key="3">
    <source>
        <dbReference type="ARBA" id="ARBA00022722"/>
    </source>
</evidence>
<reference evidence="13" key="1">
    <citation type="submission" date="2023-03" db="EMBL/GenBank/DDBJ databases">
        <title>Chromosome-scale reference genome and RAD-based genetic map of yellow starthistle (Centaurea solstitialis) reveal putative structural variation and QTLs associated with invader traits.</title>
        <authorList>
            <person name="Reatini B."/>
            <person name="Cang F.A."/>
            <person name="Jiang Q."/>
            <person name="Mckibben M.T.W."/>
            <person name="Barker M.S."/>
            <person name="Rieseberg L.H."/>
            <person name="Dlugosch K.M."/>
        </authorList>
    </citation>
    <scope>NUCLEOTIDE SEQUENCE</scope>
    <source>
        <strain evidence="13">CAN-66</strain>
        <tissue evidence="13">Leaf</tissue>
    </source>
</reference>
<dbReference type="Gene3D" id="2.40.70.10">
    <property type="entry name" value="Acid Proteases"/>
    <property type="match status" value="1"/>
</dbReference>
<dbReference type="EMBL" id="JARYMX010000005">
    <property type="protein sequence ID" value="KAJ9546706.1"/>
    <property type="molecule type" value="Genomic_DNA"/>
</dbReference>
<dbReference type="GO" id="GO:0006508">
    <property type="term" value="P:proteolysis"/>
    <property type="evidence" value="ECO:0007669"/>
    <property type="project" value="InterPro"/>
</dbReference>
<keyword evidence="2" id="KW-0548">Nucleotidyltransferase</keyword>
<dbReference type="Proteomes" id="UP001172457">
    <property type="component" value="Chromosome 5"/>
</dbReference>
<dbReference type="CDD" id="cd00303">
    <property type="entry name" value="retropepsin_like"/>
    <property type="match status" value="1"/>
</dbReference>
<dbReference type="GO" id="GO:0004519">
    <property type="term" value="F:endonuclease activity"/>
    <property type="evidence" value="ECO:0007669"/>
    <property type="project" value="UniProtKB-KW"/>
</dbReference>
<protein>
    <recommendedName>
        <fullName evidence="12">Integrase catalytic domain-containing protein</fullName>
    </recommendedName>
</protein>
<dbReference type="InterPro" id="IPR001969">
    <property type="entry name" value="Aspartic_peptidase_AS"/>
</dbReference>
<evidence type="ECO:0000256" key="11">
    <source>
        <dbReference type="SAM" id="MobiDB-lite"/>
    </source>
</evidence>
<dbReference type="Gene3D" id="3.30.420.10">
    <property type="entry name" value="Ribonuclease H-like superfamily/Ribonuclease H"/>
    <property type="match status" value="1"/>
</dbReference>
<evidence type="ECO:0000313" key="14">
    <source>
        <dbReference type="Proteomes" id="UP001172457"/>
    </source>
</evidence>
<organism evidence="13 14">
    <name type="scientific">Centaurea solstitialis</name>
    <name type="common">yellow star-thistle</name>
    <dbReference type="NCBI Taxonomy" id="347529"/>
    <lineage>
        <taxon>Eukaryota</taxon>
        <taxon>Viridiplantae</taxon>
        <taxon>Streptophyta</taxon>
        <taxon>Embryophyta</taxon>
        <taxon>Tracheophyta</taxon>
        <taxon>Spermatophyta</taxon>
        <taxon>Magnoliopsida</taxon>
        <taxon>eudicotyledons</taxon>
        <taxon>Gunneridae</taxon>
        <taxon>Pentapetalae</taxon>
        <taxon>asterids</taxon>
        <taxon>campanulids</taxon>
        <taxon>Asterales</taxon>
        <taxon>Asteraceae</taxon>
        <taxon>Carduoideae</taxon>
        <taxon>Cardueae</taxon>
        <taxon>Centaureinae</taxon>
        <taxon>Centaurea</taxon>
    </lineage>
</organism>
<evidence type="ECO:0000256" key="5">
    <source>
        <dbReference type="ARBA" id="ARBA00022801"/>
    </source>
</evidence>
<dbReference type="SUPFAM" id="SSF50630">
    <property type="entry name" value="Acid proteases"/>
    <property type="match status" value="1"/>
</dbReference>
<dbReference type="InterPro" id="IPR021109">
    <property type="entry name" value="Peptidase_aspartic_dom_sf"/>
</dbReference>
<dbReference type="GO" id="GO:0003964">
    <property type="term" value="F:RNA-directed DNA polymerase activity"/>
    <property type="evidence" value="ECO:0007669"/>
    <property type="project" value="UniProtKB-KW"/>
</dbReference>
<dbReference type="PROSITE" id="PS00141">
    <property type="entry name" value="ASP_PROTEASE"/>
    <property type="match status" value="1"/>
</dbReference>
<dbReference type="GO" id="GO:0004190">
    <property type="term" value="F:aspartic-type endopeptidase activity"/>
    <property type="evidence" value="ECO:0007669"/>
    <property type="project" value="InterPro"/>
</dbReference>
<dbReference type="Gene3D" id="3.10.10.10">
    <property type="entry name" value="HIV Type 1 Reverse Transcriptase, subunit A, domain 1"/>
    <property type="match status" value="1"/>
</dbReference>